<feature type="domain" description="DUF6535" evidence="3">
    <location>
        <begin position="25"/>
        <end position="195"/>
    </location>
</feature>
<dbReference type="InterPro" id="IPR045338">
    <property type="entry name" value="DUF6535"/>
</dbReference>
<dbReference type="OrthoDB" id="3219854at2759"/>
<evidence type="ECO:0000259" key="3">
    <source>
        <dbReference type="Pfam" id="PF20153"/>
    </source>
</evidence>
<feature type="compositionally biased region" description="Polar residues" evidence="1">
    <location>
        <begin position="764"/>
        <end position="774"/>
    </location>
</feature>
<reference evidence="5" key="2">
    <citation type="submission" date="2015-01" db="EMBL/GenBank/DDBJ databases">
        <title>Evolutionary Origins and Diversification of the Mycorrhizal Mutualists.</title>
        <authorList>
            <consortium name="DOE Joint Genome Institute"/>
            <consortium name="Mycorrhizal Genomics Consortium"/>
            <person name="Kohler A."/>
            <person name="Kuo A."/>
            <person name="Nagy L.G."/>
            <person name="Floudas D."/>
            <person name="Copeland A."/>
            <person name="Barry K.W."/>
            <person name="Cichocki N."/>
            <person name="Veneault-Fourrey C."/>
            <person name="LaButti K."/>
            <person name="Lindquist E.A."/>
            <person name="Lipzen A."/>
            <person name="Lundell T."/>
            <person name="Morin E."/>
            <person name="Murat C."/>
            <person name="Riley R."/>
            <person name="Ohm R."/>
            <person name="Sun H."/>
            <person name="Tunlid A."/>
            <person name="Henrissat B."/>
            <person name="Grigoriev I.V."/>
            <person name="Hibbett D.S."/>
            <person name="Martin F."/>
        </authorList>
    </citation>
    <scope>NUCLEOTIDE SEQUENCE [LARGE SCALE GENOMIC DNA]</scope>
    <source>
        <strain evidence="5">MUT 4182</strain>
    </source>
</reference>
<keyword evidence="2" id="KW-0812">Transmembrane</keyword>
<feature type="transmembrane region" description="Helical" evidence="2">
    <location>
        <begin position="109"/>
        <end position="132"/>
    </location>
</feature>
<evidence type="ECO:0000313" key="4">
    <source>
        <dbReference type="EMBL" id="KIO27032.1"/>
    </source>
</evidence>
<dbReference type="Proteomes" id="UP000054248">
    <property type="component" value="Unassembled WGS sequence"/>
</dbReference>
<evidence type="ECO:0000313" key="5">
    <source>
        <dbReference type="Proteomes" id="UP000054248"/>
    </source>
</evidence>
<feature type="compositionally biased region" description="Basic and acidic residues" evidence="1">
    <location>
        <begin position="752"/>
        <end position="763"/>
    </location>
</feature>
<accession>A0A0C3M063</accession>
<organism evidence="4 5">
    <name type="scientific">Tulasnella calospora MUT 4182</name>
    <dbReference type="NCBI Taxonomy" id="1051891"/>
    <lineage>
        <taxon>Eukaryota</taxon>
        <taxon>Fungi</taxon>
        <taxon>Dikarya</taxon>
        <taxon>Basidiomycota</taxon>
        <taxon>Agaricomycotina</taxon>
        <taxon>Agaricomycetes</taxon>
        <taxon>Cantharellales</taxon>
        <taxon>Tulasnellaceae</taxon>
        <taxon>Tulasnella</taxon>
    </lineage>
</organism>
<reference evidence="4 5" key="1">
    <citation type="submission" date="2014-04" db="EMBL/GenBank/DDBJ databases">
        <authorList>
            <consortium name="DOE Joint Genome Institute"/>
            <person name="Kuo A."/>
            <person name="Girlanda M."/>
            <person name="Perotto S."/>
            <person name="Kohler A."/>
            <person name="Nagy L.G."/>
            <person name="Floudas D."/>
            <person name="Copeland A."/>
            <person name="Barry K.W."/>
            <person name="Cichocki N."/>
            <person name="Veneault-Fourrey C."/>
            <person name="LaButti K."/>
            <person name="Lindquist E.A."/>
            <person name="Lipzen A."/>
            <person name="Lundell T."/>
            <person name="Morin E."/>
            <person name="Murat C."/>
            <person name="Sun H."/>
            <person name="Tunlid A."/>
            <person name="Henrissat B."/>
            <person name="Grigoriev I.V."/>
            <person name="Hibbett D.S."/>
            <person name="Martin F."/>
            <person name="Nordberg H.P."/>
            <person name="Cantor M.N."/>
            <person name="Hua S.X."/>
        </authorList>
    </citation>
    <scope>NUCLEOTIDE SEQUENCE [LARGE SCALE GENOMIC DNA]</scope>
    <source>
        <strain evidence="4 5">MUT 4182</strain>
    </source>
</reference>
<proteinExistence type="predicted"/>
<feature type="region of interest" description="Disordered" evidence="1">
    <location>
        <begin position="276"/>
        <end position="303"/>
    </location>
</feature>
<evidence type="ECO:0000256" key="1">
    <source>
        <dbReference type="SAM" id="MobiDB-lite"/>
    </source>
</evidence>
<keyword evidence="2" id="KW-1133">Transmembrane helix</keyword>
<dbReference type="AlphaFoldDB" id="A0A0C3M063"/>
<protein>
    <recommendedName>
        <fullName evidence="3">DUF6535 domain-containing protein</fullName>
    </recommendedName>
</protein>
<dbReference type="EMBL" id="KN823015">
    <property type="protein sequence ID" value="KIO27032.1"/>
    <property type="molecule type" value="Genomic_DNA"/>
</dbReference>
<keyword evidence="5" id="KW-1185">Reference proteome</keyword>
<name>A0A0C3M063_9AGAM</name>
<keyword evidence="2" id="KW-0472">Membrane</keyword>
<dbReference type="Pfam" id="PF20153">
    <property type="entry name" value="DUF6535"/>
    <property type="match status" value="1"/>
</dbReference>
<sequence>MADLSTKFPVFPPAFGQDGGKFLKHYDQLADELDEDMTKTIKENLDGMLIFAGLFAGVNSGFLTLTLPRMSADPSDDTNALLLQLVQGAGNSANAPRLPSADFAPPSDIFIVNILFSLSLTCAVAASFFAVLGRQWLMYYHRGSGQTNDKRRFEQLLRSQAAERWGLVPILDIVLPTLLQLALAVFGVGLILYLYSLGAVLAYAPLALLSAALAGLILSVGFCLWDPFCPFKTPASQVVAFVASALPSKRIASWWAVATKRSSGLIRRQSYESKGEEHSLHDLSQNSSQQENKHLRGQRGTHPTIHRAVRDPKVLRADLVRRVLTISEDKNALYHTALNLSAVRDPVTLGRVISDDVGVERLRNLYLEAQARWSTDGDAVRREAIAYGTALMHIVLSVGSLTHLLPPESRDQLIQNPDSTFWRPTVNSKLLNFLGELEDHLRVDRVEQTQASQRSQFLFIASRALQVIAPWGWMTKGDLYVLHSYILAFELPPWPALSWLALTIKLSTRRISDSGNRLPTMTPLSWALENFTKIQRMYRGVQDTRSICEDVMESLRTITKSWPQKPPNDVYFNLIRSLCQAENETGIFTRSSLNVGAEIPELLTSLLVSIESNIRRSPPTVDQSKERSLRQDCLRFLGAELDQPWPSIAWTAASVTQYLKFVMRMGQSTENDLILEALRNLVDCIKLVRSESRSGLENEDSIWRIPDGEELRLQLSKVYRQFEAFVTRNDVAEINPPVPGISLRAESTLGGTREREPSVHEPPDSTTELSSVTS</sequence>
<gene>
    <name evidence="4" type="ORF">M407DRAFT_23722</name>
</gene>
<feature type="transmembrane region" description="Helical" evidence="2">
    <location>
        <begin position="173"/>
        <end position="195"/>
    </location>
</feature>
<dbReference type="STRING" id="1051891.A0A0C3M063"/>
<feature type="region of interest" description="Disordered" evidence="1">
    <location>
        <begin position="742"/>
        <end position="774"/>
    </location>
</feature>
<feature type="transmembrane region" description="Helical" evidence="2">
    <location>
        <begin position="201"/>
        <end position="225"/>
    </location>
</feature>
<dbReference type="HOGENOM" id="CLU_016402_0_0_1"/>
<feature type="transmembrane region" description="Helical" evidence="2">
    <location>
        <begin position="47"/>
        <end position="67"/>
    </location>
</feature>
<evidence type="ECO:0000256" key="2">
    <source>
        <dbReference type="SAM" id="Phobius"/>
    </source>
</evidence>